<name>A0A1H9WL59_9ACTN</name>
<keyword evidence="3" id="KW-0418">Kinase</keyword>
<evidence type="ECO:0000256" key="3">
    <source>
        <dbReference type="ARBA" id="ARBA00022777"/>
    </source>
</evidence>
<evidence type="ECO:0000256" key="4">
    <source>
        <dbReference type="ARBA" id="ARBA00022840"/>
    </source>
</evidence>
<evidence type="ECO:0000256" key="1">
    <source>
        <dbReference type="ARBA" id="ARBA00022679"/>
    </source>
</evidence>
<evidence type="ECO:0000256" key="5">
    <source>
        <dbReference type="SAM" id="MobiDB-lite"/>
    </source>
</evidence>
<dbReference type="PANTHER" id="PTHR43289">
    <property type="entry name" value="MITOGEN-ACTIVATED PROTEIN KINASE KINASE KINASE 20-RELATED"/>
    <property type="match status" value="1"/>
</dbReference>
<dbReference type="SUPFAM" id="SSF56112">
    <property type="entry name" value="Protein kinase-like (PK-like)"/>
    <property type="match status" value="1"/>
</dbReference>
<sequence length="324" mass="33140">MAALPISAHPDTGRGKGPYTVLGTLDGEDESGACGIPVPERRFIARSADGHHTMLVSVPLPGTDTDRFLAEATASRHLLGPWASPAAELAADGTDSWHARPYLPALSLPAALRAHNGPLPERTVRALGAALLVTLVVGHGQGLAHAGVSPGAVLLGVRGPRLTCFGAVRAAAEDGTPRSGLPGLESGSLPPEQADGGRPRPLGDLYALGATLAYAATGHTVPERREIPPSLRDILTRCLARDPANRPAPAELLDVLSPLPDTGGSAAADGIPAAEPSDAVSVQERAAVLLTSDWLPGSLVAALARQSARVLTTSLPNRPADPRG</sequence>
<dbReference type="PANTHER" id="PTHR43289:SF34">
    <property type="entry name" value="SERINE_THREONINE-PROTEIN KINASE YBDM-RELATED"/>
    <property type="match status" value="1"/>
</dbReference>
<evidence type="ECO:0000313" key="6">
    <source>
        <dbReference type="EMBL" id="SES34427.1"/>
    </source>
</evidence>
<dbReference type="InterPro" id="IPR011009">
    <property type="entry name" value="Kinase-like_dom_sf"/>
</dbReference>
<evidence type="ECO:0000256" key="2">
    <source>
        <dbReference type="ARBA" id="ARBA00022741"/>
    </source>
</evidence>
<evidence type="ECO:0000313" key="7">
    <source>
        <dbReference type="Proteomes" id="UP000182841"/>
    </source>
</evidence>
<dbReference type="Gene3D" id="1.10.510.10">
    <property type="entry name" value="Transferase(Phosphotransferase) domain 1"/>
    <property type="match status" value="1"/>
</dbReference>
<dbReference type="Proteomes" id="UP000182841">
    <property type="component" value="Unassembled WGS sequence"/>
</dbReference>
<keyword evidence="1" id="KW-0808">Transferase</keyword>
<dbReference type="GO" id="GO:0005524">
    <property type="term" value="F:ATP binding"/>
    <property type="evidence" value="ECO:0007669"/>
    <property type="project" value="UniProtKB-KW"/>
</dbReference>
<protein>
    <recommendedName>
        <fullName evidence="8">Protein kinase domain-containing protein</fullName>
    </recommendedName>
</protein>
<feature type="region of interest" description="Disordered" evidence="5">
    <location>
        <begin position="173"/>
        <end position="199"/>
    </location>
</feature>
<dbReference type="GO" id="GO:0004674">
    <property type="term" value="F:protein serine/threonine kinase activity"/>
    <property type="evidence" value="ECO:0007669"/>
    <property type="project" value="TreeGrafter"/>
</dbReference>
<gene>
    <name evidence="6" type="ORF">SAMN05421870_118118</name>
</gene>
<accession>A0A1H9WL59</accession>
<proteinExistence type="predicted"/>
<keyword evidence="4" id="KW-0067">ATP-binding</keyword>
<keyword evidence="7" id="KW-1185">Reference proteome</keyword>
<dbReference type="EMBL" id="FOGO01000018">
    <property type="protein sequence ID" value="SES34427.1"/>
    <property type="molecule type" value="Genomic_DNA"/>
</dbReference>
<reference evidence="7" key="1">
    <citation type="submission" date="2016-10" db="EMBL/GenBank/DDBJ databases">
        <authorList>
            <person name="Varghese N."/>
            <person name="Submissions S."/>
        </authorList>
    </citation>
    <scope>NUCLEOTIDE SEQUENCE [LARGE SCALE GENOMIC DNA]</scope>
    <source>
        <strain evidence="7">CGMCC 4.6825</strain>
    </source>
</reference>
<organism evidence="6 7">
    <name type="scientific">Streptomyces qinglanensis</name>
    <dbReference type="NCBI Taxonomy" id="943816"/>
    <lineage>
        <taxon>Bacteria</taxon>
        <taxon>Bacillati</taxon>
        <taxon>Actinomycetota</taxon>
        <taxon>Actinomycetes</taxon>
        <taxon>Kitasatosporales</taxon>
        <taxon>Streptomycetaceae</taxon>
        <taxon>Streptomyces</taxon>
    </lineage>
</organism>
<keyword evidence="2" id="KW-0547">Nucleotide-binding</keyword>
<dbReference type="AlphaFoldDB" id="A0A1H9WL59"/>
<evidence type="ECO:0008006" key="8">
    <source>
        <dbReference type="Google" id="ProtNLM"/>
    </source>
</evidence>